<dbReference type="GO" id="GO:0006281">
    <property type="term" value="P:DNA repair"/>
    <property type="evidence" value="ECO:0007669"/>
    <property type="project" value="TreeGrafter"/>
</dbReference>
<protein>
    <recommendedName>
        <fullName evidence="3">Hydrolase</fullName>
    </recommendedName>
</protein>
<evidence type="ECO:0000313" key="2">
    <source>
        <dbReference type="Proteomes" id="UP000075391"/>
    </source>
</evidence>
<dbReference type="NCBIfam" id="TIGR01509">
    <property type="entry name" value="HAD-SF-IA-v3"/>
    <property type="match status" value="1"/>
</dbReference>
<dbReference type="GO" id="GO:0005829">
    <property type="term" value="C:cytosol"/>
    <property type="evidence" value="ECO:0007669"/>
    <property type="project" value="TreeGrafter"/>
</dbReference>
<organism evidence="1 2">
    <name type="scientific">Bdellovibrio bacteriovorus</name>
    <dbReference type="NCBI Taxonomy" id="959"/>
    <lineage>
        <taxon>Bacteria</taxon>
        <taxon>Pseudomonadati</taxon>
        <taxon>Bdellovibrionota</taxon>
        <taxon>Bdellovibrionia</taxon>
        <taxon>Bdellovibrionales</taxon>
        <taxon>Pseudobdellovibrionaceae</taxon>
        <taxon>Bdellovibrio</taxon>
    </lineage>
</organism>
<proteinExistence type="predicted"/>
<accession>A0A150WKL2</accession>
<dbReference type="InterPro" id="IPR041492">
    <property type="entry name" value="HAD_2"/>
</dbReference>
<dbReference type="SFLD" id="SFLDG01129">
    <property type="entry name" value="C1.5:_HAD__Beta-PGM__Phosphata"/>
    <property type="match status" value="1"/>
</dbReference>
<dbReference type="PANTHER" id="PTHR43434">
    <property type="entry name" value="PHOSPHOGLYCOLATE PHOSPHATASE"/>
    <property type="match status" value="1"/>
</dbReference>
<dbReference type="InterPro" id="IPR023214">
    <property type="entry name" value="HAD_sf"/>
</dbReference>
<comment type="caution">
    <text evidence="1">The sequence shown here is derived from an EMBL/GenBank/DDBJ whole genome shotgun (WGS) entry which is preliminary data.</text>
</comment>
<dbReference type="InterPro" id="IPR036412">
    <property type="entry name" value="HAD-like_sf"/>
</dbReference>
<dbReference type="SFLD" id="SFLDS00003">
    <property type="entry name" value="Haloacid_Dehalogenase"/>
    <property type="match status" value="1"/>
</dbReference>
<dbReference type="PANTHER" id="PTHR43434:SF16">
    <property type="entry name" value="BLL8046 PROTEIN"/>
    <property type="match status" value="1"/>
</dbReference>
<dbReference type="AlphaFoldDB" id="A0A150WKL2"/>
<dbReference type="SUPFAM" id="SSF56784">
    <property type="entry name" value="HAD-like"/>
    <property type="match status" value="1"/>
</dbReference>
<gene>
    <name evidence="1" type="ORF">AZI85_03590</name>
</gene>
<dbReference type="GO" id="GO:0008967">
    <property type="term" value="F:phosphoglycolate phosphatase activity"/>
    <property type="evidence" value="ECO:0007669"/>
    <property type="project" value="TreeGrafter"/>
</dbReference>
<reference evidence="1 2" key="1">
    <citation type="submission" date="2016-03" db="EMBL/GenBank/DDBJ databases">
        <authorList>
            <person name="Ploux O."/>
        </authorList>
    </citation>
    <scope>NUCLEOTIDE SEQUENCE [LARGE SCALE GENOMIC DNA]</scope>
    <source>
        <strain evidence="1 2">BER2</strain>
    </source>
</reference>
<evidence type="ECO:0008006" key="3">
    <source>
        <dbReference type="Google" id="ProtNLM"/>
    </source>
</evidence>
<dbReference type="EMBL" id="LUKF01000012">
    <property type="protein sequence ID" value="KYG64510.1"/>
    <property type="molecule type" value="Genomic_DNA"/>
</dbReference>
<dbReference type="OrthoDB" id="9782449at2"/>
<dbReference type="InterPro" id="IPR006439">
    <property type="entry name" value="HAD-SF_hydro_IA"/>
</dbReference>
<dbReference type="Gene3D" id="1.10.150.240">
    <property type="entry name" value="Putative phosphatase, domain 2"/>
    <property type="match status" value="1"/>
</dbReference>
<dbReference type="InterPro" id="IPR050155">
    <property type="entry name" value="HAD-like_hydrolase_sf"/>
</dbReference>
<evidence type="ECO:0000313" key="1">
    <source>
        <dbReference type="EMBL" id="KYG64510.1"/>
    </source>
</evidence>
<dbReference type="InterPro" id="IPR023198">
    <property type="entry name" value="PGP-like_dom2"/>
</dbReference>
<name>A0A150WKL2_BDEBC</name>
<dbReference type="PRINTS" id="PR00413">
    <property type="entry name" value="HADHALOGNASE"/>
</dbReference>
<dbReference type="Gene3D" id="3.40.50.1000">
    <property type="entry name" value="HAD superfamily/HAD-like"/>
    <property type="match status" value="1"/>
</dbReference>
<dbReference type="Proteomes" id="UP000075391">
    <property type="component" value="Unassembled WGS sequence"/>
</dbReference>
<sequence>MKTLRGIILDVDGTLIDSNHAHAESWVRALGEYGIVTTYAEVREKIGMGGDNLLPAVSDIEEDSEKGKKISRRRAEIFQIEYLPYLKPFKKTRQLIQFFQQEGVKMVVASSSSKEDLQGLLKMAHVDDLLPQRTSKDDVEVSKPAPDIIQAALKKLQIPASNTVMLGDTPYDIIAAQKAGVETIALTCGGWSAKDLSGAVAIYRDPEDFLWHLEKNGRPEISGDSKHR</sequence>
<dbReference type="NCBIfam" id="TIGR01549">
    <property type="entry name" value="HAD-SF-IA-v1"/>
    <property type="match status" value="1"/>
</dbReference>
<dbReference type="Pfam" id="PF13419">
    <property type="entry name" value="HAD_2"/>
    <property type="match status" value="1"/>
</dbReference>
<dbReference type="RefSeq" id="WP_063243492.1">
    <property type="nucleotide sequence ID" value="NZ_LUKF01000012.1"/>
</dbReference>
<dbReference type="SFLD" id="SFLDG01135">
    <property type="entry name" value="C1.5.6:_HAD__Beta-PGM__Phospha"/>
    <property type="match status" value="1"/>
</dbReference>